<dbReference type="AlphaFoldDB" id="A0A2T2WPQ3"/>
<dbReference type="Gene3D" id="3.40.50.10860">
    <property type="entry name" value="Leucine Dehydrogenase, chain A, domain 1"/>
    <property type="match status" value="1"/>
</dbReference>
<keyword evidence="5" id="KW-0547">Nucleotide-binding</keyword>
<evidence type="ECO:0000256" key="6">
    <source>
        <dbReference type="RuleBase" id="RU004417"/>
    </source>
</evidence>
<sequence>MNIFDEMEKYGHEELVFWYDKTTGLKAIVGIHDTTLGPALGGCRMWPYQSEDEALTDVLRLSRGMTYKNAAMGLDLGGGKSVIWGDSRTDKSEALLRAFGRLIQSLQGRYITAEDVGMTATDMAMVARETRFVGGLKETSGDPSPATALGVLEGMKAAATLVYGSPSLSGKHVAIQGMGHVGLLLAQLLRDENARLTVTDIHPEDVRAAAEALGASWVEPEQIYGIDADIFAPCALGAVLNDDTIPQLKVRIVAGSANNQLKDPTHGLELMKRQIVYVPDYVINGGGVVNVADEFHPDGYHQDRAYSRVRLIGQQVGEILRRAQREQIPTQDAADQLAENRIHTMGRVKATYVPD</sequence>
<dbReference type="InterPro" id="IPR006096">
    <property type="entry name" value="Glu/Leu/Phe/Val/Trp_DH_C"/>
</dbReference>
<dbReference type="FunFam" id="3.40.50.10860:FF:000010">
    <property type="entry name" value="Leucine dehydrogenase"/>
    <property type="match status" value="1"/>
</dbReference>
<dbReference type="PANTHER" id="PTHR42722">
    <property type="entry name" value="LEUCINE DEHYDROGENASE"/>
    <property type="match status" value="1"/>
</dbReference>
<dbReference type="InterPro" id="IPR016211">
    <property type="entry name" value="Glu/Phe/Leu/Val/Trp_DH_bac/arc"/>
</dbReference>
<evidence type="ECO:0000256" key="3">
    <source>
        <dbReference type="ARBA" id="ARBA00023027"/>
    </source>
</evidence>
<dbReference type="SUPFAM" id="SSF51735">
    <property type="entry name" value="NAD(P)-binding Rossmann-fold domains"/>
    <property type="match status" value="1"/>
</dbReference>
<comment type="similarity">
    <text evidence="1 6">Belongs to the Glu/Leu/Phe/Val dehydrogenases family.</text>
</comment>
<evidence type="ECO:0000256" key="5">
    <source>
        <dbReference type="PIRSR" id="PIRSR000188-2"/>
    </source>
</evidence>
<dbReference type="Proteomes" id="UP000241848">
    <property type="component" value="Unassembled WGS sequence"/>
</dbReference>
<evidence type="ECO:0000259" key="7">
    <source>
        <dbReference type="SMART" id="SM00839"/>
    </source>
</evidence>
<evidence type="ECO:0000256" key="2">
    <source>
        <dbReference type="ARBA" id="ARBA00023002"/>
    </source>
</evidence>
<keyword evidence="2 6" id="KW-0560">Oxidoreductase</keyword>
<dbReference type="CDD" id="cd01075">
    <property type="entry name" value="NAD_bind_Leu_Phe_Val_DH"/>
    <property type="match status" value="1"/>
</dbReference>
<dbReference type="EMBL" id="PXYV01000001">
    <property type="protein sequence ID" value="PSR24203.1"/>
    <property type="molecule type" value="Genomic_DNA"/>
</dbReference>
<keyword evidence="3 5" id="KW-0520">NAD</keyword>
<dbReference type="GO" id="GO:0016639">
    <property type="term" value="F:oxidoreductase activity, acting on the CH-NH2 group of donors, NAD or NADP as acceptor"/>
    <property type="evidence" value="ECO:0007669"/>
    <property type="project" value="InterPro"/>
</dbReference>
<evidence type="ECO:0000256" key="4">
    <source>
        <dbReference type="PIRSR" id="PIRSR000188-1"/>
    </source>
</evidence>
<dbReference type="Pfam" id="PF00208">
    <property type="entry name" value="ELFV_dehydrog"/>
    <property type="match status" value="1"/>
</dbReference>
<dbReference type="InterPro" id="IPR006097">
    <property type="entry name" value="Glu/Leu/Phe/Val/Trp_DH_dimer"/>
</dbReference>
<feature type="domain" description="Glutamate/phenylalanine/leucine/valine/L-tryptophan dehydrogenase C-terminal" evidence="7">
    <location>
        <begin position="141"/>
        <end position="350"/>
    </location>
</feature>
<dbReference type="SUPFAM" id="SSF53223">
    <property type="entry name" value="Aminoacid dehydrogenase-like, N-terminal domain"/>
    <property type="match status" value="1"/>
</dbReference>
<dbReference type="InterPro" id="IPR046346">
    <property type="entry name" value="Aminoacid_DH-like_N_sf"/>
</dbReference>
<dbReference type="PIRSF" id="PIRSF000188">
    <property type="entry name" value="Phe_leu_dh"/>
    <property type="match status" value="1"/>
</dbReference>
<evidence type="ECO:0000313" key="9">
    <source>
        <dbReference type="Proteomes" id="UP000241848"/>
    </source>
</evidence>
<evidence type="ECO:0000256" key="1">
    <source>
        <dbReference type="ARBA" id="ARBA00006382"/>
    </source>
</evidence>
<proteinExistence type="inferred from homology"/>
<organism evidence="8 9">
    <name type="scientific">Sulfobacillus acidophilus</name>
    <dbReference type="NCBI Taxonomy" id="53633"/>
    <lineage>
        <taxon>Bacteria</taxon>
        <taxon>Bacillati</taxon>
        <taxon>Bacillota</taxon>
        <taxon>Clostridia</taxon>
        <taxon>Eubacteriales</taxon>
        <taxon>Clostridiales Family XVII. Incertae Sedis</taxon>
        <taxon>Sulfobacillus</taxon>
    </lineage>
</organism>
<reference evidence="8 9" key="1">
    <citation type="journal article" date="2014" name="BMC Genomics">
        <title>Comparison of environmental and isolate Sulfobacillus genomes reveals diverse carbon, sulfur, nitrogen, and hydrogen metabolisms.</title>
        <authorList>
            <person name="Justice N.B."/>
            <person name="Norman A."/>
            <person name="Brown C.T."/>
            <person name="Singh A."/>
            <person name="Thomas B.C."/>
            <person name="Banfield J.F."/>
        </authorList>
    </citation>
    <scope>NUCLEOTIDE SEQUENCE [LARGE SCALE GENOMIC DNA]</scope>
    <source>
        <strain evidence="8">AMDSBA3</strain>
    </source>
</reference>
<dbReference type="InterPro" id="IPR006095">
    <property type="entry name" value="Glu/Leu/Phe/Val/Trp_DH"/>
</dbReference>
<comment type="caution">
    <text evidence="8">The sequence shown here is derived from an EMBL/GenBank/DDBJ whole genome shotgun (WGS) entry which is preliminary data.</text>
</comment>
<dbReference type="PRINTS" id="PR00082">
    <property type="entry name" value="GLFDHDRGNASE"/>
</dbReference>
<evidence type="ECO:0000313" key="8">
    <source>
        <dbReference type="EMBL" id="PSR24203.1"/>
    </source>
</evidence>
<feature type="active site" description="Proton donor/acceptor" evidence="4">
    <location>
        <position position="80"/>
    </location>
</feature>
<dbReference type="Pfam" id="PF02812">
    <property type="entry name" value="ELFV_dehydrog_N"/>
    <property type="match status" value="1"/>
</dbReference>
<gene>
    <name evidence="8" type="ORF">C7B45_00720</name>
</gene>
<dbReference type="PANTHER" id="PTHR42722:SF1">
    <property type="entry name" value="VALINE DEHYDROGENASE"/>
    <property type="match status" value="1"/>
</dbReference>
<dbReference type="Gene3D" id="3.40.50.720">
    <property type="entry name" value="NAD(P)-binding Rossmann-like Domain"/>
    <property type="match status" value="1"/>
</dbReference>
<feature type="binding site" evidence="5">
    <location>
        <begin position="177"/>
        <end position="182"/>
    </location>
    <ligand>
        <name>NAD(+)</name>
        <dbReference type="ChEBI" id="CHEBI:57540"/>
    </ligand>
</feature>
<dbReference type="InterPro" id="IPR036291">
    <property type="entry name" value="NAD(P)-bd_dom_sf"/>
</dbReference>
<dbReference type="SMART" id="SM00839">
    <property type="entry name" value="ELFV_dehydrog"/>
    <property type="match status" value="1"/>
</dbReference>
<accession>A0A2T2WPQ3</accession>
<dbReference type="GO" id="GO:0006520">
    <property type="term" value="P:amino acid metabolic process"/>
    <property type="evidence" value="ECO:0007669"/>
    <property type="project" value="InterPro"/>
</dbReference>
<dbReference type="GO" id="GO:0000166">
    <property type="term" value="F:nucleotide binding"/>
    <property type="evidence" value="ECO:0007669"/>
    <property type="project" value="UniProtKB-KW"/>
</dbReference>
<protein>
    <submittedName>
        <fullName evidence="8">Leucine dehydrogenase</fullName>
    </submittedName>
</protein>
<name>A0A2T2WPQ3_9FIRM</name>